<accession>A0A163S649</accession>
<evidence type="ECO:0000313" key="4">
    <source>
        <dbReference type="Proteomes" id="UP000076447"/>
    </source>
</evidence>
<dbReference type="Pfam" id="PF03374">
    <property type="entry name" value="ANT"/>
    <property type="match status" value="1"/>
</dbReference>
<protein>
    <recommendedName>
        <fullName evidence="1">Bro-N domain-containing protein</fullName>
    </recommendedName>
</protein>
<dbReference type="InterPro" id="IPR005039">
    <property type="entry name" value="Ant_C"/>
</dbReference>
<sequence length="262" mass="28751">MTDITPFDFDGQAVRVATIDGEPWFVLTDLARVLGIADAQRLDSRLDDEVRRTHPVRDSLGRTQQATVVSESGMYEVVIRSDKPDAVRFRRWITSDVLPTIRRAGSDGQAPVLAGPALMAAALIEAQATLAATTEQVAALTPRAEAFDAFVSTSGDLSVNEAAKILSRNHGILTGEKRLRDWMEANGWIYRNEADEPRAYQRRVDQGALAERARWHHHPETGERVIDTSQVRVTAKGVEVLAKALTKVADQRELDVTGGDAA</sequence>
<dbReference type="GO" id="GO:0003677">
    <property type="term" value="F:DNA binding"/>
    <property type="evidence" value="ECO:0007669"/>
    <property type="project" value="InterPro"/>
</dbReference>
<evidence type="ECO:0000313" key="2">
    <source>
        <dbReference type="EMBL" id="KZM36053.1"/>
    </source>
</evidence>
<keyword evidence="5" id="KW-1185">Reference proteome</keyword>
<comment type="caution">
    <text evidence="2">The sequence shown here is derived from an EMBL/GenBank/DDBJ whole genome shotgun (WGS) entry which is preliminary data.</text>
</comment>
<proteinExistence type="predicted"/>
<evidence type="ECO:0000313" key="5">
    <source>
        <dbReference type="Proteomes" id="UP000093412"/>
    </source>
</evidence>
<feature type="domain" description="Bro-N" evidence="1">
    <location>
        <begin position="1"/>
        <end position="105"/>
    </location>
</feature>
<dbReference type="RefSeq" id="WP_231907673.1">
    <property type="nucleotide sequence ID" value="NZ_LRIE01000061.1"/>
</dbReference>
<dbReference type="Pfam" id="PF02498">
    <property type="entry name" value="Bro-N"/>
    <property type="match status" value="1"/>
</dbReference>
<dbReference type="EMBL" id="MAQA01000007">
    <property type="protein sequence ID" value="OCI32335.1"/>
    <property type="molecule type" value="Genomic_DNA"/>
</dbReference>
<dbReference type="Proteomes" id="UP000076447">
    <property type="component" value="Unassembled WGS sequence"/>
</dbReference>
<dbReference type="PANTHER" id="PTHR36180:SF2">
    <property type="entry name" value="BRO FAMILY PROTEIN"/>
    <property type="match status" value="1"/>
</dbReference>
<reference evidence="3 5" key="2">
    <citation type="submission" date="2016-06" db="EMBL/GenBank/DDBJ databases">
        <title>Genome sequence of Oerskovia enterophila DSM 43852.</title>
        <authorList>
            <person name="Poehlein A."/>
            <person name="Jag V."/>
            <person name="Bengelsdorf F.R."/>
            <person name="Daniel R."/>
            <person name="Duerre P."/>
        </authorList>
    </citation>
    <scope>NUCLEOTIDE SEQUENCE [LARGE SCALE GENOMIC DNA]</scope>
    <source>
        <strain evidence="3 5">DSM 43852</strain>
    </source>
</reference>
<dbReference type="PATRIC" id="fig|43678.3.peg.1313"/>
<gene>
    <name evidence="3" type="ORF">OERS_09440</name>
    <name evidence="2" type="ORF">OJAG_12570</name>
</gene>
<evidence type="ECO:0000313" key="3">
    <source>
        <dbReference type="EMBL" id="OCI32335.1"/>
    </source>
</evidence>
<dbReference type="AlphaFoldDB" id="A0A163S649"/>
<reference evidence="2 4" key="1">
    <citation type="submission" date="2016-01" db="EMBL/GenBank/DDBJ databases">
        <title>Genome sequence of Oerskovia enterophila VJag, an agar and cellulose degrading bacterium.</title>
        <authorList>
            <person name="Poehlein A."/>
            <person name="Jag V."/>
            <person name="Bengelsdorf F."/>
            <person name="Duerre P."/>
            <person name="Daniel R."/>
        </authorList>
    </citation>
    <scope>NUCLEOTIDE SEQUENCE [LARGE SCALE GENOMIC DNA]</scope>
    <source>
        <strain evidence="2 4">VJag</strain>
    </source>
</reference>
<dbReference type="EMBL" id="LRIE01000061">
    <property type="protein sequence ID" value="KZM36053.1"/>
    <property type="molecule type" value="Genomic_DNA"/>
</dbReference>
<dbReference type="SMART" id="SM01040">
    <property type="entry name" value="Bro-N"/>
    <property type="match status" value="1"/>
</dbReference>
<dbReference type="PROSITE" id="PS51750">
    <property type="entry name" value="BRO_N"/>
    <property type="match status" value="1"/>
</dbReference>
<dbReference type="STRING" id="43678.OJAG_12570"/>
<evidence type="ECO:0000259" key="1">
    <source>
        <dbReference type="PROSITE" id="PS51750"/>
    </source>
</evidence>
<dbReference type="InterPro" id="IPR003497">
    <property type="entry name" value="BRO_N_domain"/>
</dbReference>
<dbReference type="Proteomes" id="UP000093412">
    <property type="component" value="Unassembled WGS sequence"/>
</dbReference>
<name>A0A163S649_9CELL</name>
<organism evidence="2 4">
    <name type="scientific">Oerskovia enterophila</name>
    <dbReference type="NCBI Taxonomy" id="43678"/>
    <lineage>
        <taxon>Bacteria</taxon>
        <taxon>Bacillati</taxon>
        <taxon>Actinomycetota</taxon>
        <taxon>Actinomycetes</taxon>
        <taxon>Micrococcales</taxon>
        <taxon>Cellulomonadaceae</taxon>
        <taxon>Oerskovia</taxon>
    </lineage>
</organism>
<dbReference type="PANTHER" id="PTHR36180">
    <property type="entry name" value="DNA-BINDING PROTEIN-RELATED-RELATED"/>
    <property type="match status" value="1"/>
</dbReference>